<dbReference type="Gene3D" id="3.40.50.2300">
    <property type="match status" value="1"/>
</dbReference>
<keyword evidence="1" id="KW-0732">Signal</keyword>
<evidence type="ECO:0000256" key="1">
    <source>
        <dbReference type="SAM" id="SignalP"/>
    </source>
</evidence>
<proteinExistence type="predicted"/>
<dbReference type="PANTHER" id="PTHR35271">
    <property type="entry name" value="ABC TRANSPORTER, SUBSTRATE-BINDING LIPOPROTEIN-RELATED"/>
    <property type="match status" value="1"/>
</dbReference>
<evidence type="ECO:0000313" key="3">
    <source>
        <dbReference type="Proteomes" id="UP001560296"/>
    </source>
</evidence>
<accession>A0ABV3YTZ4</accession>
<comment type="caution">
    <text evidence="2">The sequence shown here is derived from an EMBL/GenBank/DDBJ whole genome shotgun (WGS) entry which is preliminary data.</text>
</comment>
<keyword evidence="3" id="KW-1185">Reference proteome</keyword>
<organism evidence="2 3">
    <name type="scientific">Pseudomonas zhanjiangensis</name>
    <dbReference type="NCBI Taxonomy" id="3239015"/>
    <lineage>
        <taxon>Bacteria</taxon>
        <taxon>Pseudomonadati</taxon>
        <taxon>Pseudomonadota</taxon>
        <taxon>Gammaproteobacteria</taxon>
        <taxon>Pseudomonadales</taxon>
        <taxon>Pseudomonadaceae</taxon>
        <taxon>Pseudomonas</taxon>
    </lineage>
</organism>
<feature type="signal peptide" evidence="1">
    <location>
        <begin position="1"/>
        <end position="23"/>
    </location>
</feature>
<evidence type="ECO:0000313" key="2">
    <source>
        <dbReference type="EMBL" id="MEX6502795.1"/>
    </source>
</evidence>
<dbReference type="PANTHER" id="PTHR35271:SF1">
    <property type="entry name" value="ABC TRANSPORTER, SUBSTRATE-BINDING LIPOPROTEIN"/>
    <property type="match status" value="1"/>
</dbReference>
<dbReference type="InterPro" id="IPR007487">
    <property type="entry name" value="ABC_transpt-TYRBP-like"/>
</dbReference>
<protein>
    <submittedName>
        <fullName evidence="2">ABC transporter substrate-binding protein</fullName>
    </submittedName>
</protein>
<dbReference type="Proteomes" id="UP001560296">
    <property type="component" value="Unassembled WGS sequence"/>
</dbReference>
<name>A0ABV3YTZ4_9PSED</name>
<feature type="chain" id="PRO_5047458752" evidence="1">
    <location>
        <begin position="24"/>
        <end position="298"/>
    </location>
</feature>
<gene>
    <name evidence="2" type="ORF">AB5S05_12025</name>
</gene>
<sequence length="298" mass="32739">MPGLWIRHWLLVCCLLCGSAAQAATIILSGATDQAAISAFGAALAERRPADKVEFVPLQRLPVPAAIPDTARLILFGSEALDWRLSTHQGPPTLILRVSQEQARQRLGTTRPDNLSLLWSEPAPARQLRLAKLLLPHAKRIGVLHDRHSEFLIDELRPIAAELDLQIIAQDWPDTRDNRPLLSLLGRSDLLLGLNDSDLYNSQTAKSLLLTSYSQQRTLIGPNAGFVRAGSLASSYSDKADWLASLDQLLDQPPENWPSAGYPAYFKVLGNRQVARALAIEMAEDAQLTRQVAEGENP</sequence>
<reference evidence="2 3" key="1">
    <citation type="submission" date="2024-07" db="EMBL/GenBank/DDBJ databases">
        <authorList>
            <person name="Li M."/>
        </authorList>
    </citation>
    <scope>NUCLEOTIDE SEQUENCE [LARGE SCALE GENOMIC DNA]</scope>
    <source>
        <strain evidence="2 3">25A3E</strain>
    </source>
</reference>
<dbReference type="EMBL" id="JBFTEG010000008">
    <property type="protein sequence ID" value="MEX6502795.1"/>
    <property type="molecule type" value="Genomic_DNA"/>
</dbReference>
<dbReference type="RefSeq" id="WP_369287762.1">
    <property type="nucleotide sequence ID" value="NZ_JBFTEG010000008.1"/>
</dbReference>